<comment type="caution">
    <text evidence="2">The sequence shown here is derived from an EMBL/GenBank/DDBJ whole genome shotgun (WGS) entry which is preliminary data.</text>
</comment>
<reference evidence="2" key="1">
    <citation type="journal article" date="2020" name="Front. Microbiol.">
        <title>Gene regulatory networks of Penicillium echinulatum 2HH and Penicillium oxalicum 114-2 inferred by a computational biology approach.</title>
        <authorList>
            <person name="Lenz A.R."/>
            <person name="Galan-Vasquez E."/>
            <person name="Balbinot E."/>
            <person name="De Abreu F.P."/>
            <person name="De Oliveira N.S."/>
            <person name="Da Rosa L.O."/>
            <person name="De Avila E Silva S."/>
            <person name="Camassola M."/>
            <person name="Dillon A.J.P."/>
            <person name="Perez-Rueda E."/>
        </authorList>
    </citation>
    <scope>NUCLEOTIDE SEQUENCE</scope>
    <source>
        <strain evidence="2">S1M29</strain>
    </source>
</reference>
<gene>
    <name evidence="2" type="ORF">PECM_007870</name>
</gene>
<dbReference type="AlphaFoldDB" id="A0A8J8W1V3"/>
<accession>A0A8J8W1V3</accession>
<dbReference type="OrthoDB" id="3431997at2759"/>
<name>A0A8J8W1V3_9EURO</name>
<evidence type="ECO:0000256" key="1">
    <source>
        <dbReference type="SAM" id="MobiDB-lite"/>
    </source>
</evidence>
<feature type="region of interest" description="Disordered" evidence="1">
    <location>
        <begin position="16"/>
        <end position="36"/>
    </location>
</feature>
<organism evidence="2 3">
    <name type="scientific">Penicillium ucsense</name>
    <dbReference type="NCBI Taxonomy" id="2839758"/>
    <lineage>
        <taxon>Eukaryota</taxon>
        <taxon>Fungi</taxon>
        <taxon>Dikarya</taxon>
        <taxon>Ascomycota</taxon>
        <taxon>Pezizomycotina</taxon>
        <taxon>Eurotiomycetes</taxon>
        <taxon>Eurotiomycetidae</taxon>
        <taxon>Eurotiales</taxon>
        <taxon>Aspergillaceae</taxon>
        <taxon>Penicillium</taxon>
    </lineage>
</organism>
<sequence>MPAYESKALAQYRITSVESKRESRRESRRKSSRAYDISESSGHAEYHVNLEPIWDRFHRKDLVFYEGPESKPGPVVACTKFRRAVKHVELGFGDLAEPSDIEWSEMRCEKLVVHYVFTVPVGDDRKPHTFVWKRTRSQGIGSRGLKLVDEADRLIAVYSAGGCMSSNTGQIDIHEDFGGHFQLVVLVSALAVRQRLLRSRDAAAAGAASGGAAAAGAGC</sequence>
<protein>
    <submittedName>
        <fullName evidence="2">Uncharacterized protein</fullName>
    </submittedName>
</protein>
<dbReference type="Proteomes" id="UP000631181">
    <property type="component" value="Unassembled WGS sequence"/>
</dbReference>
<dbReference type="EMBL" id="WIWV01000076">
    <property type="protein sequence ID" value="KAF7714729.1"/>
    <property type="molecule type" value="Genomic_DNA"/>
</dbReference>
<evidence type="ECO:0000313" key="3">
    <source>
        <dbReference type="Proteomes" id="UP000631181"/>
    </source>
</evidence>
<proteinExistence type="predicted"/>
<keyword evidence="3" id="KW-1185">Reference proteome</keyword>
<evidence type="ECO:0000313" key="2">
    <source>
        <dbReference type="EMBL" id="KAF7714729.1"/>
    </source>
</evidence>